<keyword evidence="2" id="KW-1133">Transmembrane helix</keyword>
<dbReference type="RefSeq" id="XP_002292961.1">
    <property type="nucleotide sequence ID" value="XM_002292925.1"/>
</dbReference>
<feature type="compositionally biased region" description="Basic and acidic residues" evidence="1">
    <location>
        <begin position="1106"/>
        <end position="1116"/>
    </location>
</feature>
<dbReference type="EMBL" id="CM000647">
    <property type="protein sequence ID" value="EED89422.1"/>
    <property type="molecule type" value="Genomic_DNA"/>
</dbReference>
<feature type="compositionally biased region" description="Basic and acidic residues" evidence="1">
    <location>
        <begin position="42"/>
        <end position="62"/>
    </location>
</feature>
<feature type="compositionally biased region" description="Low complexity" evidence="1">
    <location>
        <begin position="826"/>
        <end position="836"/>
    </location>
</feature>
<feature type="transmembrane region" description="Helical" evidence="2">
    <location>
        <begin position="400"/>
        <end position="422"/>
    </location>
</feature>
<dbReference type="PaxDb" id="35128-Thaps8974"/>
<feature type="compositionally biased region" description="Polar residues" evidence="1">
    <location>
        <begin position="1025"/>
        <end position="1036"/>
    </location>
</feature>
<feature type="compositionally biased region" description="Low complexity" evidence="1">
    <location>
        <begin position="794"/>
        <end position="813"/>
    </location>
</feature>
<feature type="compositionally biased region" description="Low complexity" evidence="1">
    <location>
        <begin position="64"/>
        <end position="91"/>
    </location>
</feature>
<feature type="compositionally biased region" description="Basic and acidic residues" evidence="1">
    <location>
        <begin position="923"/>
        <end position="932"/>
    </location>
</feature>
<organism evidence="3 4">
    <name type="scientific">Thalassiosira pseudonana</name>
    <name type="common">Marine diatom</name>
    <name type="synonym">Cyclotella nana</name>
    <dbReference type="NCBI Taxonomy" id="35128"/>
    <lineage>
        <taxon>Eukaryota</taxon>
        <taxon>Sar</taxon>
        <taxon>Stramenopiles</taxon>
        <taxon>Ochrophyta</taxon>
        <taxon>Bacillariophyta</taxon>
        <taxon>Coscinodiscophyceae</taxon>
        <taxon>Thalassiosirophycidae</taxon>
        <taxon>Thalassiosirales</taxon>
        <taxon>Thalassiosiraceae</taxon>
        <taxon>Thalassiosira</taxon>
    </lineage>
</organism>
<dbReference type="AlphaFoldDB" id="B8CA10"/>
<accession>B8CA10</accession>
<proteinExistence type="predicted"/>
<feature type="compositionally biased region" description="Polar residues" evidence="1">
    <location>
        <begin position="934"/>
        <end position="945"/>
    </location>
</feature>
<feature type="transmembrane region" description="Helical" evidence="2">
    <location>
        <begin position="172"/>
        <end position="194"/>
    </location>
</feature>
<feature type="transmembrane region" description="Helical" evidence="2">
    <location>
        <begin position="274"/>
        <end position="295"/>
    </location>
</feature>
<feature type="region of interest" description="Disordered" evidence="1">
    <location>
        <begin position="1"/>
        <end position="105"/>
    </location>
</feature>
<dbReference type="Proteomes" id="UP000001449">
    <property type="component" value="Chromosome 12"/>
</dbReference>
<feature type="transmembrane region" description="Helical" evidence="2">
    <location>
        <begin position="434"/>
        <end position="453"/>
    </location>
</feature>
<dbReference type="HOGENOM" id="CLU_281127_0_0_1"/>
<feature type="compositionally biased region" description="Basic and acidic residues" evidence="1">
    <location>
        <begin position="683"/>
        <end position="695"/>
    </location>
</feature>
<evidence type="ECO:0000256" key="2">
    <source>
        <dbReference type="SAM" id="Phobius"/>
    </source>
</evidence>
<feature type="transmembrane region" description="Helical" evidence="2">
    <location>
        <begin position="215"/>
        <end position="239"/>
    </location>
</feature>
<dbReference type="InParanoid" id="B8CA10"/>
<feature type="transmembrane region" description="Helical" evidence="2">
    <location>
        <begin position="355"/>
        <end position="379"/>
    </location>
</feature>
<evidence type="ECO:0000313" key="3">
    <source>
        <dbReference type="EMBL" id="EED89422.1"/>
    </source>
</evidence>
<reference evidence="3 4" key="1">
    <citation type="journal article" date="2004" name="Science">
        <title>The genome of the diatom Thalassiosira pseudonana: ecology, evolution, and metabolism.</title>
        <authorList>
            <person name="Armbrust E.V."/>
            <person name="Berges J.A."/>
            <person name="Bowler C."/>
            <person name="Green B.R."/>
            <person name="Martinez D."/>
            <person name="Putnam N.H."/>
            <person name="Zhou S."/>
            <person name="Allen A.E."/>
            <person name="Apt K.E."/>
            <person name="Bechner M."/>
            <person name="Brzezinski M.A."/>
            <person name="Chaal B.K."/>
            <person name="Chiovitti A."/>
            <person name="Davis A.K."/>
            <person name="Demarest M.S."/>
            <person name="Detter J.C."/>
            <person name="Glavina T."/>
            <person name="Goodstein D."/>
            <person name="Hadi M.Z."/>
            <person name="Hellsten U."/>
            <person name="Hildebrand M."/>
            <person name="Jenkins B.D."/>
            <person name="Jurka J."/>
            <person name="Kapitonov V.V."/>
            <person name="Kroger N."/>
            <person name="Lau W.W."/>
            <person name="Lane T.W."/>
            <person name="Larimer F.W."/>
            <person name="Lippmeier J.C."/>
            <person name="Lucas S."/>
            <person name="Medina M."/>
            <person name="Montsant A."/>
            <person name="Obornik M."/>
            <person name="Parker M.S."/>
            <person name="Palenik B."/>
            <person name="Pazour G.J."/>
            <person name="Richardson P.M."/>
            <person name="Rynearson T.A."/>
            <person name="Saito M.A."/>
            <person name="Schwartz D.C."/>
            <person name="Thamatrakoln K."/>
            <person name="Valentin K."/>
            <person name="Vardi A."/>
            <person name="Wilkerson F.P."/>
            <person name="Rokhsar D.S."/>
        </authorList>
    </citation>
    <scope>NUCLEOTIDE SEQUENCE [LARGE SCALE GENOMIC DNA]</scope>
    <source>
        <strain evidence="3 4">CCMP1335</strain>
    </source>
</reference>
<keyword evidence="2" id="KW-0472">Membrane</keyword>
<feature type="compositionally biased region" description="Polar residues" evidence="1">
    <location>
        <begin position="1052"/>
        <end position="1072"/>
    </location>
</feature>
<keyword evidence="4" id="KW-1185">Reference proteome</keyword>
<evidence type="ECO:0000256" key="1">
    <source>
        <dbReference type="SAM" id="MobiDB-lite"/>
    </source>
</evidence>
<keyword evidence="2" id="KW-0812">Transmembrane</keyword>
<evidence type="ECO:0000313" key="4">
    <source>
        <dbReference type="Proteomes" id="UP000001449"/>
    </source>
</evidence>
<feature type="region of interest" description="Disordered" evidence="1">
    <location>
        <begin position="565"/>
        <end position="649"/>
    </location>
</feature>
<feature type="compositionally biased region" description="Polar residues" evidence="1">
    <location>
        <begin position="901"/>
        <end position="915"/>
    </location>
</feature>
<protein>
    <submittedName>
        <fullName evidence="3">Uncharacterized protein</fullName>
    </submittedName>
</protein>
<feature type="compositionally biased region" description="Polar residues" evidence="1">
    <location>
        <begin position="993"/>
        <end position="1003"/>
    </location>
</feature>
<reference evidence="3 4" key="2">
    <citation type="journal article" date="2008" name="Nature">
        <title>The Phaeodactylum genome reveals the evolutionary history of diatom genomes.</title>
        <authorList>
            <person name="Bowler C."/>
            <person name="Allen A.E."/>
            <person name="Badger J.H."/>
            <person name="Grimwood J."/>
            <person name="Jabbari K."/>
            <person name="Kuo A."/>
            <person name="Maheswari U."/>
            <person name="Martens C."/>
            <person name="Maumus F."/>
            <person name="Otillar R.P."/>
            <person name="Rayko E."/>
            <person name="Salamov A."/>
            <person name="Vandepoele K."/>
            <person name="Beszteri B."/>
            <person name="Gruber A."/>
            <person name="Heijde M."/>
            <person name="Katinka M."/>
            <person name="Mock T."/>
            <person name="Valentin K."/>
            <person name="Verret F."/>
            <person name="Berges J.A."/>
            <person name="Brownlee C."/>
            <person name="Cadoret J.P."/>
            <person name="Chiovitti A."/>
            <person name="Choi C.J."/>
            <person name="Coesel S."/>
            <person name="De Martino A."/>
            <person name="Detter J.C."/>
            <person name="Durkin C."/>
            <person name="Falciatore A."/>
            <person name="Fournet J."/>
            <person name="Haruta M."/>
            <person name="Huysman M.J."/>
            <person name="Jenkins B.D."/>
            <person name="Jiroutova K."/>
            <person name="Jorgensen R.E."/>
            <person name="Joubert Y."/>
            <person name="Kaplan A."/>
            <person name="Kroger N."/>
            <person name="Kroth P.G."/>
            <person name="La Roche J."/>
            <person name="Lindquist E."/>
            <person name="Lommer M."/>
            <person name="Martin-Jezequel V."/>
            <person name="Lopez P.J."/>
            <person name="Lucas S."/>
            <person name="Mangogna M."/>
            <person name="McGinnis K."/>
            <person name="Medlin L.K."/>
            <person name="Montsant A."/>
            <person name="Oudot-Le Secq M.P."/>
            <person name="Napoli C."/>
            <person name="Obornik M."/>
            <person name="Parker M.S."/>
            <person name="Petit J.L."/>
            <person name="Porcel B.M."/>
            <person name="Poulsen N."/>
            <person name="Robison M."/>
            <person name="Rychlewski L."/>
            <person name="Rynearson T.A."/>
            <person name="Schmutz J."/>
            <person name="Shapiro H."/>
            <person name="Siaut M."/>
            <person name="Stanley M."/>
            <person name="Sussman M.R."/>
            <person name="Taylor A.R."/>
            <person name="Vardi A."/>
            <person name="von Dassow P."/>
            <person name="Vyverman W."/>
            <person name="Willis A."/>
            <person name="Wyrwicz L.S."/>
            <person name="Rokhsar D.S."/>
            <person name="Weissenbach J."/>
            <person name="Armbrust E.V."/>
            <person name="Green B.R."/>
            <person name="Van de Peer Y."/>
            <person name="Grigoriev I.V."/>
        </authorList>
    </citation>
    <scope>NUCLEOTIDE SEQUENCE [LARGE SCALE GENOMIC DNA]</scope>
    <source>
        <strain evidence="3 4">CCMP1335</strain>
    </source>
</reference>
<sequence>MVMHPPQSQRRRPSQERQLELVPSSAQSIGKKSIMSRFRRQRAGDERDGGRHGNRATDERAVDQQLHQQHMVQRQRSSSNGSHSSSYRYRNNPPPPPRPRKETTCTPNEYLKHLSSTSTNYGGTATPFGIPQTSLLSPRSDTWLYLFLSSICSAASLSVATPPEYRSSIEKASLGMIGLSIVLTFGVGVMWRYASSRVFLTSTSIRLLGGTLSNTIISVEYLLAGVSFALWSTISGLVLSNPTSSSDTDGGVYNAPLGTASTSSTPLSIWNANLYFSTWLSFALSSVIMADLMTVDTVVGLLPRGYNLRNNALGKSWLLYFVASAGLVGFSSQSLRSSYCSSGGGTLATETVCRHVVLGVLFGVLGIVLCGGYFVLGFLSRQHDRSPYFHGGNLKNSTQLSLGSLLSFTTLVCSAINVGFMTSPNGPGSEPCNIYFSSWILFGLSVNLCLRYLEVYLVPGVLADNGGLFRVTSGGNGRNGLDVDAGRLLMRRKSTESTVASSVGSLHSSDNDRRRQAIVPANFDADTVLESMVASDTSEPVLYLNMNKSVDASSIDDISYPSAMGGHQPYAMPPHLQRPLPSRGGGGGGAPDPSIAWAGNVNNSPDPEESSAEQIDSMPQAPLSSSDSSPGFTGRRRRPEFGGGRAKMKKSIHASEFLDVVLDDTGADNEASSRPSIGSVIRGQRDLPLPHRQQAEPELGSRNSFVGSRRTSVDTKTGSLTGSKRASLISLFDAPPTNRRASVETMPNERMQDSSTLEDSEDTVPPPQQQQKQGYSQSMNTMKTRSPSTSDEMVAQAVASSFARSSRSKSPGNSKRRKRRSKSRESGIVSSSSHGRTSSKSKSKSPSRSSSRQRGGGGSAGNKRGKTPVSSKAASCGSHGPPTLSDDDEDEMYQYQRARSGFTSGPPTMSASGGSTDIEDEKEISPKGERPLRTINSSSTVSCVSEPTIEGFEPQDNILPPPTMSSQEAVGSNHREAAMTAAAISGSLRLSKKSINSAASSQTDDNHRQGAVDKMVAEALKQAQAARQQSINSRSSSGRRKNQQPNEEHHTSSGTNPQQNSQRGFSGRQSQTESRRSGSRGKGGDGRSIHSFFSENDGGSGTQYSLDKEHSEAFAC</sequence>
<feature type="compositionally biased region" description="Polar residues" evidence="1">
    <location>
        <begin position="774"/>
        <end position="791"/>
    </location>
</feature>
<gene>
    <name evidence="3" type="ORF">THAPSDRAFT_8974</name>
</gene>
<dbReference type="GeneID" id="7443248"/>
<feature type="region of interest" description="Disordered" evidence="1">
    <location>
        <begin position="666"/>
        <end position="1116"/>
    </location>
</feature>
<feature type="compositionally biased region" description="Polar residues" evidence="1">
    <location>
        <begin position="701"/>
        <end position="724"/>
    </location>
</feature>
<dbReference type="KEGG" id="tps:THAPSDRAFT_8974"/>
<name>B8CA10_THAPS</name>
<feature type="transmembrane region" description="Helical" evidence="2">
    <location>
        <begin position="142"/>
        <end position="160"/>
    </location>
</feature>